<dbReference type="OrthoDB" id="4143634at2759"/>
<dbReference type="VEuPathDB" id="FungiDB:Z520_11164"/>
<protein>
    <submittedName>
        <fullName evidence="1">Uncharacterized protein</fullName>
    </submittedName>
</protein>
<organism evidence="1 2">
    <name type="scientific">Fonsecaea multimorphosa CBS 102226</name>
    <dbReference type="NCBI Taxonomy" id="1442371"/>
    <lineage>
        <taxon>Eukaryota</taxon>
        <taxon>Fungi</taxon>
        <taxon>Dikarya</taxon>
        <taxon>Ascomycota</taxon>
        <taxon>Pezizomycotina</taxon>
        <taxon>Eurotiomycetes</taxon>
        <taxon>Chaetothyriomycetidae</taxon>
        <taxon>Chaetothyriales</taxon>
        <taxon>Herpotrichiellaceae</taxon>
        <taxon>Fonsecaea</taxon>
    </lineage>
</organism>
<gene>
    <name evidence="1" type="ORF">Z520_11164</name>
</gene>
<sequence length="220" mass="24252">MDKIWEKLNKADPWPRQFGNVIKDRQSRLIKKLKEIKEKNALDKQSFEAEIAPLLSSALGGFASGLPNDPTSFAAPIEVRFLGAEGQIYCEAMVDLMKQSGALIFAYDELAGRPAHTSRLQDIRTSFEKDTGVSASTIEAGRKVTGMEIEKLLADSLHEVRDLHGLTADEEQKGKMLLSHGMDQQEAASKHTLGWGNVARDTETAIERLCFAGHVQASDL</sequence>
<accession>A0A0D2JIU2</accession>
<reference evidence="1 2" key="1">
    <citation type="submission" date="2015-01" db="EMBL/GenBank/DDBJ databases">
        <title>The Genome Sequence of Fonsecaea multimorphosa CBS 102226.</title>
        <authorList>
            <consortium name="The Broad Institute Genomics Platform"/>
            <person name="Cuomo C."/>
            <person name="de Hoog S."/>
            <person name="Gorbushina A."/>
            <person name="Stielow B."/>
            <person name="Teixiera M."/>
            <person name="Abouelleil A."/>
            <person name="Chapman S.B."/>
            <person name="Priest M."/>
            <person name="Young S.K."/>
            <person name="Wortman J."/>
            <person name="Nusbaum C."/>
            <person name="Birren B."/>
        </authorList>
    </citation>
    <scope>NUCLEOTIDE SEQUENCE [LARGE SCALE GENOMIC DNA]</scope>
    <source>
        <strain evidence="1 2">CBS 102226</strain>
    </source>
</reference>
<name>A0A0D2JIU2_9EURO</name>
<evidence type="ECO:0000313" key="1">
    <source>
        <dbReference type="EMBL" id="KIX93107.1"/>
    </source>
</evidence>
<keyword evidence="2" id="KW-1185">Reference proteome</keyword>
<dbReference type="STRING" id="1442371.A0A0D2JIU2"/>
<dbReference type="AlphaFoldDB" id="A0A0D2JIU2"/>
<dbReference type="EMBL" id="KN848097">
    <property type="protein sequence ID" value="KIX93107.1"/>
    <property type="molecule type" value="Genomic_DNA"/>
</dbReference>
<dbReference type="GeneID" id="27716910"/>
<dbReference type="RefSeq" id="XP_016627230.1">
    <property type="nucleotide sequence ID" value="XM_016781653.1"/>
</dbReference>
<proteinExistence type="predicted"/>
<dbReference type="Proteomes" id="UP000053411">
    <property type="component" value="Unassembled WGS sequence"/>
</dbReference>
<evidence type="ECO:0000313" key="2">
    <source>
        <dbReference type="Proteomes" id="UP000053411"/>
    </source>
</evidence>